<evidence type="ECO:0000313" key="3">
    <source>
        <dbReference type="Proteomes" id="UP001275084"/>
    </source>
</evidence>
<organism evidence="2 3">
    <name type="scientific">Lasiosphaeria hispida</name>
    <dbReference type="NCBI Taxonomy" id="260671"/>
    <lineage>
        <taxon>Eukaryota</taxon>
        <taxon>Fungi</taxon>
        <taxon>Dikarya</taxon>
        <taxon>Ascomycota</taxon>
        <taxon>Pezizomycotina</taxon>
        <taxon>Sordariomycetes</taxon>
        <taxon>Sordariomycetidae</taxon>
        <taxon>Sordariales</taxon>
        <taxon>Lasiosphaeriaceae</taxon>
        <taxon>Lasiosphaeria</taxon>
    </lineage>
</organism>
<evidence type="ECO:0000313" key="2">
    <source>
        <dbReference type="EMBL" id="KAK3363507.1"/>
    </source>
</evidence>
<reference evidence="2" key="2">
    <citation type="submission" date="2023-06" db="EMBL/GenBank/DDBJ databases">
        <authorList>
            <consortium name="Lawrence Berkeley National Laboratory"/>
            <person name="Haridas S."/>
            <person name="Hensen N."/>
            <person name="Bonometti L."/>
            <person name="Westerberg I."/>
            <person name="Brannstrom I.O."/>
            <person name="Guillou S."/>
            <person name="Cros-Aarteil S."/>
            <person name="Calhoun S."/>
            <person name="Kuo A."/>
            <person name="Mondo S."/>
            <person name="Pangilinan J."/>
            <person name="Riley R."/>
            <person name="Labutti K."/>
            <person name="Andreopoulos B."/>
            <person name="Lipzen A."/>
            <person name="Chen C."/>
            <person name="Yanf M."/>
            <person name="Daum C."/>
            <person name="Ng V."/>
            <person name="Clum A."/>
            <person name="Steindorff A."/>
            <person name="Ohm R."/>
            <person name="Martin F."/>
            <person name="Silar P."/>
            <person name="Natvig D."/>
            <person name="Lalanne C."/>
            <person name="Gautier V."/>
            <person name="Ament-Velasquez S.L."/>
            <person name="Kruys A."/>
            <person name="Hutchinson M.I."/>
            <person name="Powell A.J."/>
            <person name="Barry K."/>
            <person name="Miller A.N."/>
            <person name="Grigoriev I.V."/>
            <person name="Debuchy R."/>
            <person name="Gladieux P."/>
            <person name="Thoren M.H."/>
            <person name="Johannesson H."/>
        </authorList>
    </citation>
    <scope>NUCLEOTIDE SEQUENCE</scope>
    <source>
        <strain evidence="2">CBS 955.72</strain>
    </source>
</reference>
<keyword evidence="1" id="KW-0175">Coiled coil</keyword>
<proteinExistence type="predicted"/>
<dbReference type="Proteomes" id="UP001275084">
    <property type="component" value="Unassembled WGS sequence"/>
</dbReference>
<dbReference type="AlphaFoldDB" id="A0AAJ0HVL1"/>
<gene>
    <name evidence="2" type="ORF">B0T25DRAFT_562517</name>
</gene>
<sequence length="112" mass="12449">MAWAIIDQLQAIVVDDEITRLKQALAEAESRREAAECRREEAETRALEEQRLRKEAEDAAKPLQLLQFGPYLDACHSLGHAIEVVTDPSSTTQGDTTNPAGRICPRRIVPVV</sequence>
<keyword evidence="3" id="KW-1185">Reference proteome</keyword>
<feature type="coiled-coil region" evidence="1">
    <location>
        <begin position="11"/>
        <end position="59"/>
    </location>
</feature>
<name>A0AAJ0HVL1_9PEZI</name>
<reference evidence="2" key="1">
    <citation type="journal article" date="2023" name="Mol. Phylogenet. Evol.">
        <title>Genome-scale phylogeny and comparative genomics of the fungal order Sordariales.</title>
        <authorList>
            <person name="Hensen N."/>
            <person name="Bonometti L."/>
            <person name="Westerberg I."/>
            <person name="Brannstrom I.O."/>
            <person name="Guillou S."/>
            <person name="Cros-Aarteil S."/>
            <person name="Calhoun S."/>
            <person name="Haridas S."/>
            <person name="Kuo A."/>
            <person name="Mondo S."/>
            <person name="Pangilinan J."/>
            <person name="Riley R."/>
            <person name="LaButti K."/>
            <person name="Andreopoulos B."/>
            <person name="Lipzen A."/>
            <person name="Chen C."/>
            <person name="Yan M."/>
            <person name="Daum C."/>
            <person name="Ng V."/>
            <person name="Clum A."/>
            <person name="Steindorff A."/>
            <person name="Ohm R.A."/>
            <person name="Martin F."/>
            <person name="Silar P."/>
            <person name="Natvig D.O."/>
            <person name="Lalanne C."/>
            <person name="Gautier V."/>
            <person name="Ament-Velasquez S.L."/>
            <person name="Kruys A."/>
            <person name="Hutchinson M.I."/>
            <person name="Powell A.J."/>
            <person name="Barry K."/>
            <person name="Miller A.N."/>
            <person name="Grigoriev I.V."/>
            <person name="Debuchy R."/>
            <person name="Gladieux P."/>
            <person name="Hiltunen Thoren M."/>
            <person name="Johannesson H."/>
        </authorList>
    </citation>
    <scope>NUCLEOTIDE SEQUENCE</scope>
    <source>
        <strain evidence="2">CBS 955.72</strain>
    </source>
</reference>
<dbReference type="EMBL" id="JAUIQD010000001">
    <property type="protein sequence ID" value="KAK3363507.1"/>
    <property type="molecule type" value="Genomic_DNA"/>
</dbReference>
<comment type="caution">
    <text evidence="2">The sequence shown here is derived from an EMBL/GenBank/DDBJ whole genome shotgun (WGS) entry which is preliminary data.</text>
</comment>
<accession>A0AAJ0HVL1</accession>
<evidence type="ECO:0000256" key="1">
    <source>
        <dbReference type="SAM" id="Coils"/>
    </source>
</evidence>
<protein>
    <submittedName>
        <fullName evidence="2">Uncharacterized protein</fullName>
    </submittedName>
</protein>